<gene>
    <name evidence="2" type="ORF">HF325_000077</name>
</gene>
<sequence length="114" mass="12278">MEKGDFIKLAPPPTFGGWEKPISNRNLLSSVDSGQNSRKNSVCSSTSNGISKISSSSSSLNLHAYLMDSPAASSGRESFQSARVELPKESNSSESDEEADRTVTMDEFLSNLDN</sequence>
<reference evidence="2" key="1">
    <citation type="submission" date="2020-10" db="EMBL/GenBank/DDBJ databases">
        <title>The Whole-Genome Sequence of Metschnikowia persimmonesis, a Novel Endophytic Yeast Species Isolated from Medicinal Plant Diospyros kaki Thumb.</title>
        <authorList>
            <person name="Rahmat E."/>
            <person name="Kang Y."/>
        </authorList>
    </citation>
    <scope>NUCLEOTIDE SEQUENCE</scope>
    <source>
        <strain evidence="2">KIOM G15050</strain>
    </source>
</reference>
<keyword evidence="3" id="KW-1185">Reference proteome</keyword>
<dbReference type="AlphaFoldDB" id="A0A8H7LEG2"/>
<feature type="region of interest" description="Disordered" evidence="1">
    <location>
        <begin position="1"/>
        <end position="57"/>
    </location>
</feature>
<dbReference type="Proteomes" id="UP000649328">
    <property type="component" value="Unassembled WGS sequence"/>
</dbReference>
<proteinExistence type="predicted"/>
<protein>
    <submittedName>
        <fullName evidence="2">Uncharacterized protein</fullName>
    </submittedName>
</protein>
<dbReference type="EMBL" id="JACBPP010000001">
    <property type="protein sequence ID" value="KAF8004620.1"/>
    <property type="molecule type" value="Genomic_DNA"/>
</dbReference>
<organism evidence="2 3">
    <name type="scientific">Metschnikowia pulcherrima</name>
    <dbReference type="NCBI Taxonomy" id="27326"/>
    <lineage>
        <taxon>Eukaryota</taxon>
        <taxon>Fungi</taxon>
        <taxon>Dikarya</taxon>
        <taxon>Ascomycota</taxon>
        <taxon>Saccharomycotina</taxon>
        <taxon>Pichiomycetes</taxon>
        <taxon>Metschnikowiaceae</taxon>
        <taxon>Metschnikowia</taxon>
    </lineage>
</organism>
<feature type="compositionally biased region" description="Low complexity" evidence="1">
    <location>
        <begin position="44"/>
        <end position="57"/>
    </location>
</feature>
<evidence type="ECO:0000313" key="2">
    <source>
        <dbReference type="EMBL" id="KAF8004620.1"/>
    </source>
</evidence>
<evidence type="ECO:0000256" key="1">
    <source>
        <dbReference type="SAM" id="MobiDB-lite"/>
    </source>
</evidence>
<evidence type="ECO:0000313" key="3">
    <source>
        <dbReference type="Proteomes" id="UP000649328"/>
    </source>
</evidence>
<comment type="caution">
    <text evidence="2">The sequence shown here is derived from an EMBL/GenBank/DDBJ whole genome shotgun (WGS) entry which is preliminary data.</text>
</comment>
<feature type="compositionally biased region" description="Polar residues" evidence="1">
    <location>
        <begin position="71"/>
        <end position="81"/>
    </location>
</feature>
<feature type="compositionally biased region" description="Polar residues" evidence="1">
    <location>
        <begin position="23"/>
        <end position="43"/>
    </location>
</feature>
<feature type="region of interest" description="Disordered" evidence="1">
    <location>
        <begin position="71"/>
        <end position="114"/>
    </location>
</feature>
<name>A0A8H7LEG2_9ASCO</name>
<accession>A0A8H7LEG2</accession>